<feature type="repeat" description="ANK" evidence="1">
    <location>
        <begin position="95"/>
        <end position="127"/>
    </location>
</feature>
<reference evidence="2" key="1">
    <citation type="submission" date="2023-08" db="EMBL/GenBank/DDBJ databases">
        <authorList>
            <person name="Chen Y."/>
            <person name="Shah S."/>
            <person name="Dougan E. K."/>
            <person name="Thang M."/>
            <person name="Chan C."/>
        </authorList>
    </citation>
    <scope>NUCLEOTIDE SEQUENCE</scope>
</reference>
<name>A0AA36JAI4_9DINO</name>
<dbReference type="PROSITE" id="PS50088">
    <property type="entry name" value="ANK_REPEAT"/>
    <property type="match status" value="1"/>
</dbReference>
<dbReference type="InterPro" id="IPR036770">
    <property type="entry name" value="Ankyrin_rpt-contain_sf"/>
</dbReference>
<gene>
    <name evidence="2" type="ORF">EVOR1521_LOCUS24610</name>
</gene>
<dbReference type="Pfam" id="PF00023">
    <property type="entry name" value="Ank"/>
    <property type="match status" value="1"/>
</dbReference>
<protein>
    <submittedName>
        <fullName evidence="2">Uncharacterized protein</fullName>
    </submittedName>
</protein>
<dbReference type="SUPFAM" id="SSF48403">
    <property type="entry name" value="Ankyrin repeat"/>
    <property type="match status" value="1"/>
</dbReference>
<comment type="caution">
    <text evidence="2">The sequence shown here is derived from an EMBL/GenBank/DDBJ whole genome shotgun (WGS) entry which is preliminary data.</text>
</comment>
<accession>A0AA36JAI4</accession>
<dbReference type="EMBL" id="CAUJNA010003416">
    <property type="protein sequence ID" value="CAJ1401473.1"/>
    <property type="molecule type" value="Genomic_DNA"/>
</dbReference>
<dbReference type="SMART" id="SM00248">
    <property type="entry name" value="ANK"/>
    <property type="match status" value="1"/>
</dbReference>
<sequence>MPKEALDTEESGASEIGTEGDVRKLCQSANSSPSTLLTCRHGCCQASRPNGAATTDRLFHMIRRERHTQKRLLTFLAEHHFTGVNNPRSTVLGFYKEYPLHAAVRCLDAELVKMLLRNGADPSVRDGSRMTPWQRAWSQAKKGSEGACDVLAVLEAHEARRNRRKVVTA</sequence>
<keyword evidence="1" id="KW-0040">ANK repeat</keyword>
<dbReference type="AlphaFoldDB" id="A0AA36JAI4"/>
<dbReference type="InterPro" id="IPR002110">
    <property type="entry name" value="Ankyrin_rpt"/>
</dbReference>
<dbReference type="Gene3D" id="1.25.40.20">
    <property type="entry name" value="Ankyrin repeat-containing domain"/>
    <property type="match status" value="1"/>
</dbReference>
<organism evidence="2 3">
    <name type="scientific">Effrenium voratum</name>
    <dbReference type="NCBI Taxonomy" id="2562239"/>
    <lineage>
        <taxon>Eukaryota</taxon>
        <taxon>Sar</taxon>
        <taxon>Alveolata</taxon>
        <taxon>Dinophyceae</taxon>
        <taxon>Suessiales</taxon>
        <taxon>Symbiodiniaceae</taxon>
        <taxon>Effrenium</taxon>
    </lineage>
</organism>
<dbReference type="Proteomes" id="UP001178507">
    <property type="component" value="Unassembled WGS sequence"/>
</dbReference>
<evidence type="ECO:0000313" key="2">
    <source>
        <dbReference type="EMBL" id="CAJ1401473.1"/>
    </source>
</evidence>
<keyword evidence="3" id="KW-1185">Reference proteome</keyword>
<proteinExistence type="predicted"/>
<evidence type="ECO:0000313" key="3">
    <source>
        <dbReference type="Proteomes" id="UP001178507"/>
    </source>
</evidence>
<dbReference type="PROSITE" id="PS50297">
    <property type="entry name" value="ANK_REP_REGION"/>
    <property type="match status" value="1"/>
</dbReference>
<evidence type="ECO:0000256" key="1">
    <source>
        <dbReference type="PROSITE-ProRule" id="PRU00023"/>
    </source>
</evidence>